<dbReference type="AlphaFoldDB" id="A0A1E5L7K0"/>
<organism evidence="2 3">
    <name type="scientific">Desulfuribacillus stibiiarsenatis</name>
    <dbReference type="NCBI Taxonomy" id="1390249"/>
    <lineage>
        <taxon>Bacteria</taxon>
        <taxon>Bacillati</taxon>
        <taxon>Bacillota</taxon>
        <taxon>Desulfuribacillia</taxon>
        <taxon>Desulfuribacillales</taxon>
        <taxon>Desulfuribacillaceae</taxon>
        <taxon>Desulfuribacillus</taxon>
    </lineage>
</organism>
<evidence type="ECO:0000259" key="1">
    <source>
        <dbReference type="Pfam" id="PF00899"/>
    </source>
</evidence>
<dbReference type="PANTHER" id="PTHR43267">
    <property type="entry name" value="TRNA THREONYLCARBAMOYLADENOSINE DEHYDRATASE"/>
    <property type="match status" value="1"/>
</dbReference>
<comment type="caution">
    <text evidence="2">The sequence shown here is derived from an EMBL/GenBank/DDBJ whole genome shotgun (WGS) entry which is preliminary data.</text>
</comment>
<dbReference type="Pfam" id="PF00899">
    <property type="entry name" value="ThiF"/>
    <property type="match status" value="1"/>
</dbReference>
<evidence type="ECO:0000313" key="3">
    <source>
        <dbReference type="Proteomes" id="UP000095255"/>
    </source>
</evidence>
<dbReference type="SUPFAM" id="SSF69572">
    <property type="entry name" value="Activating enzymes of the ubiquitin-like proteins"/>
    <property type="match status" value="1"/>
</dbReference>
<dbReference type="InterPro" id="IPR045886">
    <property type="entry name" value="ThiF/MoeB/HesA"/>
</dbReference>
<dbReference type="STRING" id="1390249.BHU72_14410"/>
<dbReference type="Gene3D" id="3.40.50.720">
    <property type="entry name" value="NAD(P)-binding Rossmann-like Domain"/>
    <property type="match status" value="1"/>
</dbReference>
<dbReference type="PANTHER" id="PTHR43267:SF1">
    <property type="entry name" value="TRNA THREONYLCARBAMOYLADENOSINE DEHYDRATASE"/>
    <property type="match status" value="1"/>
</dbReference>
<dbReference type="OrthoDB" id="9804286at2"/>
<dbReference type="Proteomes" id="UP000095255">
    <property type="component" value="Unassembled WGS sequence"/>
</dbReference>
<dbReference type="GO" id="GO:0008641">
    <property type="term" value="F:ubiquitin-like modifier activating enzyme activity"/>
    <property type="evidence" value="ECO:0007669"/>
    <property type="project" value="InterPro"/>
</dbReference>
<dbReference type="InterPro" id="IPR035985">
    <property type="entry name" value="Ubiquitin-activating_enz"/>
</dbReference>
<accession>A0A1E5L7K0</accession>
<dbReference type="GO" id="GO:0061504">
    <property type="term" value="P:cyclic threonylcarbamoyladenosine biosynthetic process"/>
    <property type="evidence" value="ECO:0007669"/>
    <property type="project" value="TreeGrafter"/>
</dbReference>
<reference evidence="2 3" key="1">
    <citation type="submission" date="2016-09" db="EMBL/GenBank/DDBJ databases">
        <title>Desulfuribacillus arsenicus sp. nov., an obligately anaerobic, dissimilatory arsenic- and antimonate-reducing bacterium isolated from anoxic sediments.</title>
        <authorList>
            <person name="Abin C.A."/>
            <person name="Hollibaugh J.T."/>
        </authorList>
    </citation>
    <scope>NUCLEOTIDE SEQUENCE [LARGE SCALE GENOMIC DNA]</scope>
    <source>
        <strain evidence="2 3">MLFW-2</strain>
    </source>
</reference>
<dbReference type="EMBL" id="MJAT01000007">
    <property type="protein sequence ID" value="OEH86125.1"/>
    <property type="molecule type" value="Genomic_DNA"/>
</dbReference>
<evidence type="ECO:0000313" key="2">
    <source>
        <dbReference type="EMBL" id="OEH86125.1"/>
    </source>
</evidence>
<dbReference type="InterPro" id="IPR000594">
    <property type="entry name" value="ThiF_NAD_FAD-bd"/>
</dbReference>
<proteinExistence type="predicted"/>
<dbReference type="CDD" id="cd00757">
    <property type="entry name" value="ThiF_MoeB_HesA_family"/>
    <property type="match status" value="1"/>
</dbReference>
<dbReference type="GO" id="GO:0061503">
    <property type="term" value="F:tRNA threonylcarbamoyladenosine dehydratase"/>
    <property type="evidence" value="ECO:0007669"/>
    <property type="project" value="TreeGrafter"/>
</dbReference>
<name>A0A1E5L7K0_9FIRM</name>
<feature type="domain" description="THIF-type NAD/FAD binding fold" evidence="1">
    <location>
        <begin position="54"/>
        <end position="274"/>
    </location>
</feature>
<protein>
    <submittedName>
        <fullName evidence="2">Thiamine biosynthesis protein ThiF</fullName>
    </submittedName>
</protein>
<gene>
    <name evidence="2" type="ORF">BHU72_14410</name>
</gene>
<keyword evidence="3" id="KW-1185">Reference proteome</keyword>
<sequence>MEIIRGRLEQAAATDSKGKLLSWEDHILIAKDSRVSVRKIEHIALQNGIMPAKYQRNRNTITIEEQLKLFQSKVAVVGCGGLGGYVIEELTRLGVGTLTLIDPDIFEEHNLNRQVLSSVKDLKSYKAKVAAKRVKQINPAVKVRPIVDYYSLVNGKENFEDVDLVIDALDNISTRLDLAQTCKDISVPLIHGAIAGWFGQVTTQYPEEHTIEKWYGRVKEKKGIEGVLGNPSFTPAVVASIQVAEACKVLLDKGETLRNKVMSINLLDMEFELFTI</sequence>